<keyword evidence="6" id="KW-1185">Reference proteome</keyword>
<accession>A0A182ESZ6</accession>
<dbReference type="GO" id="GO:0009887">
    <property type="term" value="P:animal organ morphogenesis"/>
    <property type="evidence" value="ECO:0007669"/>
    <property type="project" value="TreeGrafter"/>
</dbReference>
<proteinExistence type="predicted"/>
<dbReference type="PANTHER" id="PTHR10574">
    <property type="entry name" value="NETRIN/LAMININ-RELATED"/>
    <property type="match status" value="1"/>
</dbReference>
<dbReference type="PROSITE" id="PS50027">
    <property type="entry name" value="EGF_LAM_2"/>
    <property type="match status" value="1"/>
</dbReference>
<dbReference type="SUPFAM" id="SSF57196">
    <property type="entry name" value="EGF/Laminin"/>
    <property type="match status" value="1"/>
</dbReference>
<evidence type="ECO:0000313" key="5">
    <source>
        <dbReference type="EMBL" id="VDM95499.1"/>
    </source>
</evidence>
<dbReference type="Pfam" id="PF00053">
    <property type="entry name" value="EGF_laminin"/>
    <property type="match status" value="1"/>
</dbReference>
<dbReference type="Proteomes" id="UP000271087">
    <property type="component" value="Unassembled WGS sequence"/>
</dbReference>
<evidence type="ECO:0000256" key="1">
    <source>
        <dbReference type="ARBA" id="ARBA00023157"/>
    </source>
</evidence>
<reference evidence="7" key="1">
    <citation type="submission" date="2016-06" db="UniProtKB">
        <authorList>
            <consortium name="WormBaseParasite"/>
        </authorList>
    </citation>
    <scope>IDENTIFICATION</scope>
</reference>
<gene>
    <name evidence="5" type="ORF">NOO_LOCUS11267</name>
</gene>
<dbReference type="CDD" id="cd00055">
    <property type="entry name" value="EGF_Lam"/>
    <property type="match status" value="1"/>
</dbReference>
<evidence type="ECO:0000256" key="2">
    <source>
        <dbReference type="ARBA" id="ARBA00023292"/>
    </source>
</evidence>
<dbReference type="OrthoDB" id="10011303at2759"/>
<name>A0A182ESZ6_ONCOC</name>
<feature type="domain" description="Laminin EGF-like" evidence="4">
    <location>
        <begin position="45"/>
        <end position="73"/>
    </location>
</feature>
<dbReference type="EMBL" id="UYRW01007577">
    <property type="protein sequence ID" value="VDM95499.1"/>
    <property type="molecule type" value="Genomic_DNA"/>
</dbReference>
<dbReference type="WBParaSite" id="nOo.2.0.1.t11267-RA">
    <property type="protein sequence ID" value="nOo.2.0.1.t11267-RA"/>
    <property type="gene ID" value="nOo.2.0.1.g11267"/>
</dbReference>
<evidence type="ECO:0000313" key="6">
    <source>
        <dbReference type="Proteomes" id="UP000271087"/>
    </source>
</evidence>
<dbReference type="STRING" id="42157.A0A182ESZ6"/>
<dbReference type="AlphaFoldDB" id="A0A182ESZ6"/>
<dbReference type="PANTHER" id="PTHR10574:SF406">
    <property type="entry name" value="LAMININ SUBUNIT ALPHA 5"/>
    <property type="match status" value="1"/>
</dbReference>
<sequence>MTCLIQTLSVSKSTNQQLNYKMGNDCKYWQPGYFNLTSGSGCQECNCDVLGSVNSTCDVLTGQCLCKSGVMGR</sequence>
<keyword evidence="2 3" id="KW-0424">Laminin EGF-like domain</keyword>
<feature type="disulfide bond" evidence="3">
    <location>
        <begin position="47"/>
        <end position="64"/>
    </location>
</feature>
<comment type="caution">
    <text evidence="3">Lacks conserved residue(s) required for the propagation of feature annotation.</text>
</comment>
<dbReference type="InterPro" id="IPR050440">
    <property type="entry name" value="Laminin/Netrin_ECM"/>
</dbReference>
<evidence type="ECO:0000259" key="4">
    <source>
        <dbReference type="PROSITE" id="PS50027"/>
    </source>
</evidence>
<evidence type="ECO:0000256" key="3">
    <source>
        <dbReference type="PROSITE-ProRule" id="PRU00460"/>
    </source>
</evidence>
<keyword evidence="1 3" id="KW-1015">Disulfide bond</keyword>
<dbReference type="GO" id="GO:0009888">
    <property type="term" value="P:tissue development"/>
    <property type="evidence" value="ECO:0007669"/>
    <property type="project" value="TreeGrafter"/>
</dbReference>
<evidence type="ECO:0000313" key="7">
    <source>
        <dbReference type="WBParaSite" id="nOo.2.0.1.t11267-RA"/>
    </source>
</evidence>
<organism evidence="7">
    <name type="scientific">Onchocerca ochengi</name>
    <name type="common">Filarial nematode worm</name>
    <dbReference type="NCBI Taxonomy" id="42157"/>
    <lineage>
        <taxon>Eukaryota</taxon>
        <taxon>Metazoa</taxon>
        <taxon>Ecdysozoa</taxon>
        <taxon>Nematoda</taxon>
        <taxon>Chromadorea</taxon>
        <taxon>Rhabditida</taxon>
        <taxon>Spirurina</taxon>
        <taxon>Spiruromorpha</taxon>
        <taxon>Filarioidea</taxon>
        <taxon>Onchocercidae</taxon>
        <taxon>Onchocerca</taxon>
    </lineage>
</organism>
<feature type="disulfide bond" evidence="3">
    <location>
        <begin position="45"/>
        <end position="57"/>
    </location>
</feature>
<dbReference type="InterPro" id="IPR002049">
    <property type="entry name" value="LE_dom"/>
</dbReference>
<protein>
    <submittedName>
        <fullName evidence="7">Laminin EGF-like domain-containing protein</fullName>
    </submittedName>
</protein>
<reference evidence="5 6" key="2">
    <citation type="submission" date="2018-08" db="EMBL/GenBank/DDBJ databases">
        <authorList>
            <person name="Laetsch R D."/>
            <person name="Stevens L."/>
            <person name="Kumar S."/>
            <person name="Blaxter L. M."/>
        </authorList>
    </citation>
    <scope>NUCLEOTIDE SEQUENCE [LARGE SCALE GENOMIC DNA]</scope>
</reference>
<dbReference type="Gene3D" id="2.170.300.10">
    <property type="entry name" value="Tie2 ligand-binding domain superfamily"/>
    <property type="match status" value="1"/>
</dbReference>